<dbReference type="GO" id="GO:0008107">
    <property type="term" value="F:galactoside 2-alpha-L-fucosyltransferase activity"/>
    <property type="evidence" value="ECO:0007669"/>
    <property type="project" value="InterPro"/>
</dbReference>
<dbReference type="FunCoup" id="A0A2G5F4E1">
    <property type="interactions" value="1466"/>
</dbReference>
<evidence type="ECO:0000256" key="4">
    <source>
        <dbReference type="ARBA" id="ARBA00023034"/>
    </source>
</evidence>
<dbReference type="GO" id="GO:0032580">
    <property type="term" value="C:Golgi cisterna membrane"/>
    <property type="evidence" value="ECO:0007669"/>
    <property type="project" value="UniProtKB-SubCell"/>
</dbReference>
<dbReference type="PANTHER" id="PTHR31889">
    <property type="entry name" value="FUCOSYLTRANSFERASE 2-RELATED"/>
    <property type="match status" value="1"/>
</dbReference>
<dbReference type="AlphaFoldDB" id="A0A2G5F4E1"/>
<evidence type="ECO:0000256" key="3">
    <source>
        <dbReference type="ARBA" id="ARBA00022679"/>
    </source>
</evidence>
<keyword evidence="9" id="KW-1185">Reference proteome</keyword>
<dbReference type="Gene3D" id="3.40.50.11340">
    <property type="match status" value="1"/>
</dbReference>
<dbReference type="STRING" id="218851.A0A2G5F4E1"/>
<dbReference type="Pfam" id="PF03254">
    <property type="entry name" value="XG_FTase"/>
    <property type="match status" value="1"/>
</dbReference>
<evidence type="ECO:0000313" key="8">
    <source>
        <dbReference type="EMBL" id="PIA62875.1"/>
    </source>
</evidence>
<dbReference type="GO" id="GO:0042546">
    <property type="term" value="P:cell wall biogenesis"/>
    <property type="evidence" value="ECO:0007669"/>
    <property type="project" value="InterPro"/>
</dbReference>
<dbReference type="OrthoDB" id="428346at2759"/>
<evidence type="ECO:0000313" key="9">
    <source>
        <dbReference type="Proteomes" id="UP000230069"/>
    </source>
</evidence>
<evidence type="ECO:0000256" key="1">
    <source>
        <dbReference type="ARBA" id="ARBA00010481"/>
    </source>
</evidence>
<evidence type="ECO:0000256" key="5">
    <source>
        <dbReference type="ARBA" id="ARBA00023180"/>
    </source>
</evidence>
<dbReference type="GO" id="GO:0071555">
    <property type="term" value="P:cell wall organization"/>
    <property type="evidence" value="ECO:0007669"/>
    <property type="project" value="UniProtKB-UniRule"/>
</dbReference>
<dbReference type="PANTHER" id="PTHR31889:SF52">
    <property type="entry name" value="FUCOSYLTRANSFERASE"/>
    <property type="match status" value="1"/>
</dbReference>
<comment type="similarity">
    <text evidence="1 7">Belongs to the glycosyltransferase 37 family.</text>
</comment>
<comment type="function">
    <text evidence="7">May be involved in cell wall biosynthesis.</text>
</comment>
<dbReference type="FunFam" id="3.40.50.11340:FF:000005">
    <property type="entry name" value="Galactoside 2-alpha-L-fucosyltransferase"/>
    <property type="match status" value="1"/>
</dbReference>
<reference evidence="8 9" key="1">
    <citation type="submission" date="2017-09" db="EMBL/GenBank/DDBJ databases">
        <title>WGS assembly of Aquilegia coerulea Goldsmith.</title>
        <authorList>
            <person name="Hodges S."/>
            <person name="Kramer E."/>
            <person name="Nordborg M."/>
            <person name="Tomkins J."/>
            <person name="Borevitz J."/>
            <person name="Derieg N."/>
            <person name="Yan J."/>
            <person name="Mihaltcheva S."/>
            <person name="Hayes R.D."/>
            <person name="Rokhsar D."/>
        </authorList>
    </citation>
    <scope>NUCLEOTIDE SEQUENCE [LARGE SCALE GENOMIC DNA]</scope>
    <source>
        <strain evidence="9">cv. Goldsmith</strain>
    </source>
</reference>
<comment type="subcellular location">
    <subcellularLocation>
        <location evidence="7">Golgi apparatus</location>
        <location evidence="7">Golgi stack membrane</location>
        <topology evidence="7">Single-pass type II membrane protein</topology>
    </subcellularLocation>
</comment>
<dbReference type="EMBL" id="KZ305019">
    <property type="protein sequence ID" value="PIA62875.1"/>
    <property type="molecule type" value="Genomic_DNA"/>
</dbReference>
<dbReference type="GO" id="GO:0009969">
    <property type="term" value="P:xyloglucan biosynthetic process"/>
    <property type="evidence" value="ECO:0007669"/>
    <property type="project" value="TreeGrafter"/>
</dbReference>
<gene>
    <name evidence="8" type="ORF">AQUCO_00200710v1</name>
</gene>
<evidence type="ECO:0000256" key="7">
    <source>
        <dbReference type="RuleBase" id="RU367004"/>
    </source>
</evidence>
<dbReference type="InParanoid" id="A0A2G5F4E1"/>
<sequence>MKKNRSQVVYQESPLDQLREFAEAKVNRHKGDASSQAVDEHKDKLLDGLLSAGFDEKSCLSRYQSVLYRRPSPHKPSSYLQSRLRKYEDLHKQCGPYTESYNKTVEKLKSGHHLWTLYSGPTECNYIVWIASSGLGNKLLTVASAFLYALLTNRVLLVDRGKDMGDLFCEPFPEMSWLLPLDFPLNQFNKFERRSPESYGNMLKTNAISNTMNSLPPFLYLHLNHDYDDQDKRFLCDQDQSLLQKIPWLITRSNEYFVPSLFLISSFEQELSNLFPSKVTVFHHLGRYLFHPSNAVWGLITRYYEAYLANADERVGIQIRTFEHGTPPFQHVMDQIVACFLKEKILPEVDPSQEPILTASGNRKSKAVLITSLHSGYFDKIRNMYWEKPTVTGETIGVYQPSHEELQQTENNFHDRKAWAEMYLLSLTDVLITSSWSTFGYVAQSLAGLKPWILYRPENHTAPDPPCHRIVSMEPCFHAPPSLDCRAKTRIDNGALVPHIRHCEDVSVGLKLVEVGKF</sequence>
<dbReference type="Proteomes" id="UP000230069">
    <property type="component" value="Unassembled WGS sequence"/>
</dbReference>
<accession>A0A2G5F4E1</accession>
<dbReference type="EC" id="2.4.1.-" evidence="7"/>
<keyword evidence="2 7" id="KW-0328">Glycosyltransferase</keyword>
<proteinExistence type="inferred from homology"/>
<keyword evidence="3 7" id="KW-0808">Transferase</keyword>
<organism evidence="8 9">
    <name type="scientific">Aquilegia coerulea</name>
    <name type="common">Rocky mountain columbine</name>
    <dbReference type="NCBI Taxonomy" id="218851"/>
    <lineage>
        <taxon>Eukaryota</taxon>
        <taxon>Viridiplantae</taxon>
        <taxon>Streptophyta</taxon>
        <taxon>Embryophyta</taxon>
        <taxon>Tracheophyta</taxon>
        <taxon>Spermatophyta</taxon>
        <taxon>Magnoliopsida</taxon>
        <taxon>Ranunculales</taxon>
        <taxon>Ranunculaceae</taxon>
        <taxon>Thalictroideae</taxon>
        <taxon>Aquilegia</taxon>
    </lineage>
</organism>
<evidence type="ECO:0000256" key="6">
    <source>
        <dbReference type="ARBA" id="ARBA00023316"/>
    </source>
</evidence>
<dbReference type="InterPro" id="IPR004938">
    <property type="entry name" value="XG_FTase"/>
</dbReference>
<evidence type="ECO:0000256" key="2">
    <source>
        <dbReference type="ARBA" id="ARBA00022676"/>
    </source>
</evidence>
<name>A0A2G5F4E1_AQUCA</name>
<keyword evidence="6 7" id="KW-0961">Cell wall biogenesis/degradation</keyword>
<protein>
    <recommendedName>
        <fullName evidence="7">Fucosyltransferase</fullName>
        <ecNumber evidence="7">2.4.1.-</ecNumber>
    </recommendedName>
</protein>
<keyword evidence="4 7" id="KW-0333">Golgi apparatus</keyword>
<keyword evidence="5" id="KW-0325">Glycoprotein</keyword>